<accession>A0A5J5A5S3</accession>
<evidence type="ECO:0000313" key="1">
    <source>
        <dbReference type="EMBL" id="KAA8525544.1"/>
    </source>
</evidence>
<reference evidence="1 2" key="1">
    <citation type="submission" date="2019-09" db="EMBL/GenBank/DDBJ databases">
        <title>A chromosome-level genome assembly of the Chinese tupelo Nyssa sinensis.</title>
        <authorList>
            <person name="Yang X."/>
            <person name="Kang M."/>
            <person name="Yang Y."/>
            <person name="Xiong H."/>
            <person name="Wang M."/>
            <person name="Zhang Z."/>
            <person name="Wang Z."/>
            <person name="Wu H."/>
            <person name="Ma T."/>
            <person name="Liu J."/>
            <person name="Xi Z."/>
        </authorList>
    </citation>
    <scope>NUCLEOTIDE SEQUENCE [LARGE SCALE GENOMIC DNA]</scope>
    <source>
        <strain evidence="1">J267</strain>
        <tissue evidence="1">Leaf</tissue>
    </source>
</reference>
<dbReference type="AlphaFoldDB" id="A0A5J5A5S3"/>
<gene>
    <name evidence="1" type="ORF">F0562_007403</name>
</gene>
<sequence length="173" mass="18556">MDLCKQAFSSFRPLRKKRAVVGEPIAVVLAMGMAIGEGSSSERTMKKDNIHCHEVLLSRFDLSNSLPIGGSDVVVPSTPLSKMRVKEVATPSLFAEDVAPTQEARFRFGHSEVIDFKQAKVSVGPKPAATAAGLKRAMGSVNSESVVAAGLVMAIVESVQLKLVDFKLNSPRF</sequence>
<organism evidence="1 2">
    <name type="scientific">Nyssa sinensis</name>
    <dbReference type="NCBI Taxonomy" id="561372"/>
    <lineage>
        <taxon>Eukaryota</taxon>
        <taxon>Viridiplantae</taxon>
        <taxon>Streptophyta</taxon>
        <taxon>Embryophyta</taxon>
        <taxon>Tracheophyta</taxon>
        <taxon>Spermatophyta</taxon>
        <taxon>Magnoliopsida</taxon>
        <taxon>eudicotyledons</taxon>
        <taxon>Gunneridae</taxon>
        <taxon>Pentapetalae</taxon>
        <taxon>asterids</taxon>
        <taxon>Cornales</taxon>
        <taxon>Nyssaceae</taxon>
        <taxon>Nyssa</taxon>
    </lineage>
</organism>
<name>A0A5J5A5S3_9ASTE</name>
<dbReference type="Proteomes" id="UP000325577">
    <property type="component" value="Linkage Group LG3"/>
</dbReference>
<keyword evidence="2" id="KW-1185">Reference proteome</keyword>
<proteinExistence type="predicted"/>
<evidence type="ECO:0000313" key="2">
    <source>
        <dbReference type="Proteomes" id="UP000325577"/>
    </source>
</evidence>
<protein>
    <submittedName>
        <fullName evidence="1">Uncharacterized protein</fullName>
    </submittedName>
</protein>
<dbReference type="EMBL" id="CM018046">
    <property type="protein sequence ID" value="KAA8525544.1"/>
    <property type="molecule type" value="Genomic_DNA"/>
</dbReference>